<dbReference type="AlphaFoldDB" id="A0A7S0ZJJ0"/>
<evidence type="ECO:0000256" key="2">
    <source>
        <dbReference type="ARBA" id="ARBA00022679"/>
    </source>
</evidence>
<dbReference type="SMART" id="SM00220">
    <property type="entry name" value="S_TKc"/>
    <property type="match status" value="1"/>
</dbReference>
<organism evidence="9">
    <name type="scientific">Timspurckia oligopyrenoides</name>
    <dbReference type="NCBI Taxonomy" id="708627"/>
    <lineage>
        <taxon>Eukaryota</taxon>
        <taxon>Rhodophyta</taxon>
        <taxon>Bangiophyceae</taxon>
        <taxon>Porphyridiales</taxon>
        <taxon>Porphyridiaceae</taxon>
        <taxon>Timspurckia</taxon>
    </lineage>
</organism>
<evidence type="ECO:0000256" key="3">
    <source>
        <dbReference type="ARBA" id="ARBA00022741"/>
    </source>
</evidence>
<evidence type="ECO:0000256" key="7">
    <source>
        <dbReference type="SAM" id="MobiDB-lite"/>
    </source>
</evidence>
<feature type="region of interest" description="Disordered" evidence="7">
    <location>
        <begin position="449"/>
        <end position="468"/>
    </location>
</feature>
<dbReference type="PROSITE" id="PS50011">
    <property type="entry name" value="PROTEIN_KINASE_DOM"/>
    <property type="match status" value="1"/>
</dbReference>
<feature type="binding site" evidence="6">
    <location>
        <position position="36"/>
    </location>
    <ligand>
        <name>ATP</name>
        <dbReference type="ChEBI" id="CHEBI:30616"/>
    </ligand>
</feature>
<dbReference type="PANTHER" id="PTHR24345:SF91">
    <property type="entry name" value="SERINE_THREONINE-PROTEIN KINASE PLK4"/>
    <property type="match status" value="1"/>
</dbReference>
<feature type="compositionally biased region" description="Acidic residues" evidence="7">
    <location>
        <begin position="496"/>
        <end position="512"/>
    </location>
</feature>
<keyword evidence="3 6" id="KW-0547">Nucleotide-binding</keyword>
<proteinExistence type="predicted"/>
<feature type="domain" description="Protein kinase" evidence="8">
    <location>
        <begin position="8"/>
        <end position="337"/>
    </location>
</feature>
<evidence type="ECO:0000259" key="8">
    <source>
        <dbReference type="PROSITE" id="PS50011"/>
    </source>
</evidence>
<dbReference type="GO" id="GO:0004674">
    <property type="term" value="F:protein serine/threonine kinase activity"/>
    <property type="evidence" value="ECO:0007669"/>
    <property type="project" value="UniProtKB-KW"/>
</dbReference>
<evidence type="ECO:0000313" key="9">
    <source>
        <dbReference type="EMBL" id="CAD8823842.1"/>
    </source>
</evidence>
<dbReference type="EMBL" id="HBFP01011408">
    <property type="protein sequence ID" value="CAD8823842.1"/>
    <property type="molecule type" value="Transcribed_RNA"/>
</dbReference>
<reference evidence="9" key="1">
    <citation type="submission" date="2021-01" db="EMBL/GenBank/DDBJ databases">
        <authorList>
            <person name="Corre E."/>
            <person name="Pelletier E."/>
            <person name="Niang G."/>
            <person name="Scheremetjew M."/>
            <person name="Finn R."/>
            <person name="Kale V."/>
            <person name="Holt S."/>
            <person name="Cochrane G."/>
            <person name="Meng A."/>
            <person name="Brown T."/>
            <person name="Cohen L."/>
        </authorList>
    </citation>
    <scope>NUCLEOTIDE SEQUENCE</scope>
    <source>
        <strain evidence="9">CCMP3278</strain>
    </source>
</reference>
<evidence type="ECO:0000256" key="4">
    <source>
        <dbReference type="ARBA" id="ARBA00022777"/>
    </source>
</evidence>
<dbReference type="PROSITE" id="PS00108">
    <property type="entry name" value="PROTEIN_KINASE_ST"/>
    <property type="match status" value="1"/>
</dbReference>
<evidence type="ECO:0000256" key="6">
    <source>
        <dbReference type="PROSITE-ProRule" id="PRU10141"/>
    </source>
</evidence>
<name>A0A7S0ZJJ0_9RHOD</name>
<dbReference type="InterPro" id="IPR008271">
    <property type="entry name" value="Ser/Thr_kinase_AS"/>
</dbReference>
<dbReference type="GO" id="GO:0005634">
    <property type="term" value="C:nucleus"/>
    <property type="evidence" value="ECO:0007669"/>
    <property type="project" value="TreeGrafter"/>
</dbReference>
<gene>
    <name evidence="9" type="ORF">TOLI1172_LOCUS8241</name>
</gene>
<evidence type="ECO:0000256" key="5">
    <source>
        <dbReference type="ARBA" id="ARBA00022840"/>
    </source>
</evidence>
<keyword evidence="5 6" id="KW-0067">ATP-binding</keyword>
<keyword evidence="1" id="KW-0723">Serine/threonine-protein kinase</keyword>
<dbReference type="Pfam" id="PF00069">
    <property type="entry name" value="Pkinase"/>
    <property type="match status" value="2"/>
</dbReference>
<dbReference type="PANTHER" id="PTHR24345">
    <property type="entry name" value="SERINE/THREONINE-PROTEIN KINASE PLK"/>
    <property type="match status" value="1"/>
</dbReference>
<dbReference type="SUPFAM" id="SSF56112">
    <property type="entry name" value="Protein kinase-like (PK-like)"/>
    <property type="match status" value="1"/>
</dbReference>
<feature type="region of interest" description="Disordered" evidence="7">
    <location>
        <begin position="476"/>
        <end position="514"/>
    </location>
</feature>
<evidence type="ECO:0000256" key="1">
    <source>
        <dbReference type="ARBA" id="ARBA00022527"/>
    </source>
</evidence>
<sequence>MVPEIEGYRVLHVLGAGRSGTTYLASDKDGKEVAVKCILRGERVDEHVRREVYIQRVLRSPRCVRLQKVLLTSTHLVLILDACKSGDLFSLLKKVAPDPHHTPRALPEIQAWLLLRELLLAVRYIHERRIAHRDIKPENVLIVSYDHNAPPKLKLCDFGFSVHYTGHTEHPLPSPRCHGKAKSNSRTNSEFDLNMNASEAQRNTRTVVKKMEWEHIDGIESCSSLAAVGTTAYVAPEVLDDDLPEYDPFVADIWSIGVVFYTMLVPQLPFQDQLDLGKSYKGMVERIKQGRYRRLGKGIVSEAAENLVARVFVVDPAHRITLDEMLEIASRETREFRYAYKARCRALELSTKIAKSISDNPSEKQEIRATDEALALESRRRSSGLNLNMLLHLALNESSDPPRSSAKHEIPLSAAVNRVPQPLCIGTQTLNNPRSTPGAPSVVIYGSQAKSDASDNTPDSSGSDCNNVMRRISSMPAREADTESVASWQSTCSANESEEDDEEEANGESDQEFIEKGGYCRQSRMELDDLLTKAQTKIVRKRASKPPAPAPAMASAQPTANGEMDANVMASFMAGMFSPKSIR</sequence>
<dbReference type="InterPro" id="IPR017441">
    <property type="entry name" value="Protein_kinase_ATP_BS"/>
</dbReference>
<dbReference type="PROSITE" id="PS00107">
    <property type="entry name" value="PROTEIN_KINASE_ATP"/>
    <property type="match status" value="1"/>
</dbReference>
<dbReference type="InterPro" id="IPR000719">
    <property type="entry name" value="Prot_kinase_dom"/>
</dbReference>
<feature type="region of interest" description="Disordered" evidence="7">
    <location>
        <begin position="540"/>
        <end position="559"/>
    </location>
</feature>
<keyword evidence="2" id="KW-0808">Transferase</keyword>
<keyword evidence="4" id="KW-0418">Kinase</keyword>
<accession>A0A7S0ZJJ0</accession>
<dbReference type="InterPro" id="IPR011009">
    <property type="entry name" value="Kinase-like_dom_sf"/>
</dbReference>
<protein>
    <recommendedName>
        <fullName evidence="8">Protein kinase domain-containing protein</fullName>
    </recommendedName>
</protein>
<dbReference type="GO" id="GO:0005524">
    <property type="term" value="F:ATP binding"/>
    <property type="evidence" value="ECO:0007669"/>
    <property type="project" value="UniProtKB-UniRule"/>
</dbReference>
<feature type="compositionally biased region" description="Polar residues" evidence="7">
    <location>
        <begin position="449"/>
        <end position="466"/>
    </location>
</feature>
<dbReference type="Gene3D" id="1.10.510.10">
    <property type="entry name" value="Transferase(Phosphotransferase) domain 1"/>
    <property type="match status" value="2"/>
</dbReference>